<organism evidence="6 7">
    <name type="scientific">Alcaligenes xylosoxydans xylosoxydans</name>
    <name type="common">Achromobacter xylosoxidans</name>
    <dbReference type="NCBI Taxonomy" id="85698"/>
    <lineage>
        <taxon>Bacteria</taxon>
        <taxon>Pseudomonadati</taxon>
        <taxon>Pseudomonadota</taxon>
        <taxon>Betaproteobacteria</taxon>
        <taxon>Burkholderiales</taxon>
        <taxon>Alcaligenaceae</taxon>
        <taxon>Achromobacter</taxon>
    </lineage>
</organism>
<dbReference type="Proteomes" id="UP000285324">
    <property type="component" value="Unassembled WGS sequence"/>
</dbReference>
<dbReference type="Gene3D" id="3.40.80.10">
    <property type="entry name" value="Peptidoglycan recognition protein-like"/>
    <property type="match status" value="1"/>
</dbReference>
<evidence type="ECO:0000256" key="4">
    <source>
        <dbReference type="ARBA" id="ARBA00023316"/>
    </source>
</evidence>
<evidence type="ECO:0000259" key="5">
    <source>
        <dbReference type="SMART" id="SM00644"/>
    </source>
</evidence>
<dbReference type="EC" id="3.5.1.28" evidence="2"/>
<dbReference type="PANTHER" id="PTHR30417:SF1">
    <property type="entry name" value="N-ACETYLMURAMOYL-L-ALANINE AMIDASE AMID"/>
    <property type="match status" value="1"/>
</dbReference>
<evidence type="ECO:0000256" key="2">
    <source>
        <dbReference type="ARBA" id="ARBA00011901"/>
    </source>
</evidence>
<sequence>MDPKSFHFILPADKRPSFSPLNEEVHPDFGWLTANRARSRGADVFAVIDTIVIHATAGYATQHAIDTWKDRKASAHWIVPDEDEPQHGHFVWSVVAEAKAAFHVGDVNYAPHLGQGPNVNNRSLGIEIVNTQDVQNYKDPYSDWQVEATAQIITYAWSKYPNLKHVISHAKLDPNRRSDPGTNFPWSKLENLVLSHTAVAQRNPLVFAAYAGAPRADYAGNCCGP</sequence>
<dbReference type="GO" id="GO:0009254">
    <property type="term" value="P:peptidoglycan turnover"/>
    <property type="evidence" value="ECO:0007669"/>
    <property type="project" value="TreeGrafter"/>
</dbReference>
<evidence type="ECO:0000256" key="3">
    <source>
        <dbReference type="ARBA" id="ARBA00022801"/>
    </source>
</evidence>
<evidence type="ECO:0000256" key="1">
    <source>
        <dbReference type="ARBA" id="ARBA00001561"/>
    </source>
</evidence>
<dbReference type="SMART" id="SM00644">
    <property type="entry name" value="Ami_2"/>
    <property type="match status" value="1"/>
</dbReference>
<dbReference type="RefSeq" id="WP_118931926.1">
    <property type="nucleotide sequence ID" value="NZ_CP061008.1"/>
</dbReference>
<gene>
    <name evidence="6" type="ORF">DY367_05825</name>
</gene>
<dbReference type="OrthoDB" id="9794842at2"/>
<proteinExistence type="predicted"/>
<dbReference type="InterPro" id="IPR002502">
    <property type="entry name" value="Amidase_domain"/>
</dbReference>
<dbReference type="GO" id="GO:0008745">
    <property type="term" value="F:N-acetylmuramoyl-L-alanine amidase activity"/>
    <property type="evidence" value="ECO:0007669"/>
    <property type="project" value="UniProtKB-EC"/>
</dbReference>
<name>A0A424WHC6_ALCXX</name>
<protein>
    <recommendedName>
        <fullName evidence="2">N-acetylmuramoyl-L-alanine amidase</fullName>
        <ecNumber evidence="2">3.5.1.28</ecNumber>
    </recommendedName>
</protein>
<dbReference type="GO" id="GO:0071555">
    <property type="term" value="P:cell wall organization"/>
    <property type="evidence" value="ECO:0007669"/>
    <property type="project" value="UniProtKB-KW"/>
</dbReference>
<feature type="domain" description="N-acetylmuramoyl-L-alanine amidase" evidence="5">
    <location>
        <begin position="34"/>
        <end position="181"/>
    </location>
</feature>
<dbReference type="InterPro" id="IPR051206">
    <property type="entry name" value="NAMLAA_amidase_2"/>
</dbReference>
<keyword evidence="3" id="KW-0378">Hydrolase</keyword>
<accession>A0A424WHC6</accession>
<dbReference type="EMBL" id="QVXO01000006">
    <property type="protein sequence ID" value="RPJ92643.1"/>
    <property type="molecule type" value="Genomic_DNA"/>
</dbReference>
<keyword evidence="4" id="KW-0961">Cell wall biogenesis/degradation</keyword>
<reference evidence="6 7" key="1">
    <citation type="submission" date="2018-08" db="EMBL/GenBank/DDBJ databases">
        <title>Achromobacter xylosoxidans Genome sequencing and assembly.</title>
        <authorList>
            <person name="Wang R."/>
            <person name="Rensing C."/>
            <person name="Li Y."/>
        </authorList>
    </citation>
    <scope>NUCLEOTIDE SEQUENCE [LARGE SCALE GENOMIC DNA]</scope>
    <source>
        <strain evidence="6 7">GD003A</strain>
    </source>
</reference>
<evidence type="ECO:0000313" key="6">
    <source>
        <dbReference type="EMBL" id="RPJ92643.1"/>
    </source>
</evidence>
<dbReference type="Pfam" id="PF01510">
    <property type="entry name" value="Amidase_2"/>
    <property type="match status" value="1"/>
</dbReference>
<comment type="caution">
    <text evidence="6">The sequence shown here is derived from an EMBL/GenBank/DDBJ whole genome shotgun (WGS) entry which is preliminary data.</text>
</comment>
<evidence type="ECO:0000313" key="7">
    <source>
        <dbReference type="Proteomes" id="UP000285324"/>
    </source>
</evidence>
<dbReference type="CDD" id="cd06583">
    <property type="entry name" value="PGRP"/>
    <property type="match status" value="1"/>
</dbReference>
<dbReference type="InterPro" id="IPR036505">
    <property type="entry name" value="Amidase/PGRP_sf"/>
</dbReference>
<dbReference type="PANTHER" id="PTHR30417">
    <property type="entry name" value="N-ACETYLMURAMOYL-L-ALANINE AMIDASE AMID"/>
    <property type="match status" value="1"/>
</dbReference>
<dbReference type="SUPFAM" id="SSF55846">
    <property type="entry name" value="N-acetylmuramoyl-L-alanine amidase-like"/>
    <property type="match status" value="1"/>
</dbReference>
<dbReference type="GO" id="GO:0009253">
    <property type="term" value="P:peptidoglycan catabolic process"/>
    <property type="evidence" value="ECO:0007669"/>
    <property type="project" value="InterPro"/>
</dbReference>
<comment type="catalytic activity">
    <reaction evidence="1">
        <text>Hydrolyzes the link between N-acetylmuramoyl residues and L-amino acid residues in certain cell-wall glycopeptides.</text>
        <dbReference type="EC" id="3.5.1.28"/>
    </reaction>
</comment>
<dbReference type="AlphaFoldDB" id="A0A424WHC6"/>